<evidence type="ECO:0000313" key="1">
    <source>
        <dbReference type="EMBL" id="MBI6872362.1"/>
    </source>
</evidence>
<reference evidence="1" key="1">
    <citation type="submission" date="2020-12" db="EMBL/GenBank/DDBJ databases">
        <title>Clostridium thailandense sp. nov., a novel acetogenic bacterium isolated from peat land soil in Thailand.</title>
        <authorList>
            <person name="Chaikitkaew S."/>
            <person name="Birkeland N.K."/>
        </authorList>
    </citation>
    <scope>NUCLEOTIDE SEQUENCE</scope>
    <source>
        <strain evidence="1">DSM 17425</strain>
    </source>
</reference>
<keyword evidence="2" id="KW-1185">Reference proteome</keyword>
<name>A0A934HWQ1_9CLOT</name>
<proteinExistence type="predicted"/>
<protein>
    <submittedName>
        <fullName evidence="1">Uncharacterized protein</fullName>
    </submittedName>
</protein>
<dbReference type="RefSeq" id="WP_211141868.1">
    <property type="nucleotide sequence ID" value="NZ_JAEEGB010000006.1"/>
</dbReference>
<comment type="caution">
    <text evidence="1">The sequence shown here is derived from an EMBL/GenBank/DDBJ whole genome shotgun (WGS) entry which is preliminary data.</text>
</comment>
<organism evidence="1 2">
    <name type="scientific">Clostridium aciditolerans</name>
    <dbReference type="NCBI Taxonomy" id="339861"/>
    <lineage>
        <taxon>Bacteria</taxon>
        <taxon>Bacillati</taxon>
        <taxon>Bacillota</taxon>
        <taxon>Clostridia</taxon>
        <taxon>Eubacteriales</taxon>
        <taxon>Clostridiaceae</taxon>
        <taxon>Clostridium</taxon>
    </lineage>
</organism>
<dbReference type="AlphaFoldDB" id="A0A934HWQ1"/>
<dbReference type="Proteomes" id="UP000622687">
    <property type="component" value="Unassembled WGS sequence"/>
</dbReference>
<evidence type="ECO:0000313" key="2">
    <source>
        <dbReference type="Proteomes" id="UP000622687"/>
    </source>
</evidence>
<sequence>MIYVKDVESIVKNLVGHNREEYSRVSILNKLKNSCTYKQKGRSLIFNENEVWNKYFMENERLRILIEKRKITSVEELMLYIEDDDFDY</sequence>
<accession>A0A934HWQ1</accession>
<gene>
    <name evidence="1" type="ORF">I6U51_06525</name>
</gene>
<dbReference type="EMBL" id="JAEEGB010000006">
    <property type="protein sequence ID" value="MBI6872362.1"/>
    <property type="molecule type" value="Genomic_DNA"/>
</dbReference>